<dbReference type="Proteomes" id="UP000295163">
    <property type="component" value="Unassembled WGS sequence"/>
</dbReference>
<gene>
    <name evidence="1" type="ORF">E2R59_05080</name>
</gene>
<dbReference type="InterPro" id="IPR010262">
    <property type="entry name" value="Arylsulfotransferase_bact"/>
</dbReference>
<comment type="caution">
    <text evidence="1">The sequence shown here is derived from an EMBL/GenBank/DDBJ whole genome shotgun (WGS) entry which is preliminary data.</text>
</comment>
<sequence length="612" mass="65993">MLLGCGVSPRKDIVPYQRALAWLQSAGRHRRAHRQESEMSHRSRARSVTLLTAAALVVSGSPALAVGPPRVLQQPGAPPVVPAAEQVAATAETYPEADTNVYTVSVTRNGAPEERDSFAPDVQEVVDAALEDLESLGSSPEAPLLVLNPFGTNTTGVHAQFETEGSGTLTYTVSSPGTEDFTRVAKDHDPSAASFEGQLIGVVPGAENTVTTTWQPDDGGPTEFSFTMTAPPSASGDRTTLDRTVVGNAEELTEGLFAVMGLKRHLDYTLLYDNAGVLRAEFDLDGYRTDRLEFYGDTMVTTVGRNKVARIDGLGRVVATHVLDGFEMHHDFDVTDDGKLVILATETAKGSVEDVLVSLDLETGTYGKTVDFTELLAGYKSRTQPYGPGPYGPGEVDDWLHLNSVDWSPDGDSVIVSARENSAILKVDDVHGSPTVDYIIGQREVWAGTGAEDLLLEKAGDFPDTGGQHSVVRHDDAALADGQYYLTMFDNSFWSMRSRPDYTAPVPVGTSPVPTADPSLRSEYRKYLVDENAGTYSEVEAVPVPYSAIVSNVQDLGGPLVVNSGQALTFAEHDAQRQVIARFDYALEGPTEDDFAYRVLKYGFDGFWFAAP</sequence>
<evidence type="ECO:0000313" key="1">
    <source>
        <dbReference type="EMBL" id="TDL44459.1"/>
    </source>
</evidence>
<reference evidence="1 2" key="1">
    <citation type="submission" date="2019-03" db="EMBL/GenBank/DDBJ databases">
        <title>Genome Sequencing and Assembly of Various Microbes Isolated from Partially Reclaimed Soil and Acid Mine Drainage (AMD) Site.</title>
        <authorList>
            <person name="Steinbock B."/>
            <person name="Bechtold R."/>
            <person name="Sevigny J.L."/>
            <person name="Thomas D."/>
            <person name="Cuthill L.R."/>
            <person name="Aveiro Johannsen E.J."/>
            <person name="Thomas K."/>
            <person name="Ghosh A."/>
        </authorList>
    </citation>
    <scope>NUCLEOTIDE SEQUENCE [LARGE SCALE GENOMIC DNA]</scope>
    <source>
        <strain evidence="1 2">S-A3</strain>
    </source>
</reference>
<name>A0A4R5YJ35_KOCRO</name>
<protein>
    <recommendedName>
        <fullName evidence="3">Arylsulfotransferase N-terminal domain-containing protein</fullName>
    </recommendedName>
</protein>
<organism evidence="1 2">
    <name type="scientific">Kocuria rosea</name>
    <name type="common">Deinococcus erythromyxa</name>
    <name type="synonym">Micrococcus rubens</name>
    <dbReference type="NCBI Taxonomy" id="1275"/>
    <lineage>
        <taxon>Bacteria</taxon>
        <taxon>Bacillati</taxon>
        <taxon>Actinomycetota</taxon>
        <taxon>Actinomycetes</taxon>
        <taxon>Micrococcales</taxon>
        <taxon>Micrococcaceae</taxon>
        <taxon>Kocuria</taxon>
    </lineage>
</organism>
<dbReference type="PANTHER" id="PTHR35340:SF5">
    <property type="entry name" value="ASST-DOMAIN-CONTAINING PROTEIN"/>
    <property type="match status" value="1"/>
</dbReference>
<evidence type="ECO:0008006" key="3">
    <source>
        <dbReference type="Google" id="ProtNLM"/>
    </source>
</evidence>
<proteinExistence type="predicted"/>
<dbReference type="InterPro" id="IPR053143">
    <property type="entry name" value="Arylsulfate_ST"/>
</dbReference>
<evidence type="ECO:0000313" key="2">
    <source>
        <dbReference type="Proteomes" id="UP000295163"/>
    </source>
</evidence>
<accession>A0A4R5YJ35</accession>
<dbReference type="EMBL" id="SMZT01000002">
    <property type="protein sequence ID" value="TDL44459.1"/>
    <property type="molecule type" value="Genomic_DNA"/>
</dbReference>
<dbReference type="GO" id="GO:0004062">
    <property type="term" value="F:aryl sulfotransferase activity"/>
    <property type="evidence" value="ECO:0007669"/>
    <property type="project" value="InterPro"/>
</dbReference>
<dbReference type="AlphaFoldDB" id="A0A4R5YJ35"/>
<dbReference type="SUPFAM" id="SSF50969">
    <property type="entry name" value="YVTN repeat-like/Quinoprotein amine dehydrogenase"/>
    <property type="match status" value="1"/>
</dbReference>
<dbReference type="Pfam" id="PF05935">
    <property type="entry name" value="Arylsulfotrans"/>
    <property type="match status" value="1"/>
</dbReference>
<dbReference type="PANTHER" id="PTHR35340">
    <property type="entry name" value="PQQ ENZYME REPEAT PROTEIN-RELATED"/>
    <property type="match status" value="1"/>
</dbReference>
<dbReference type="InterPro" id="IPR011044">
    <property type="entry name" value="Quino_amine_DH_bsu"/>
</dbReference>